<organism evidence="8 9">
    <name type="scientific">Talaromyces stipitatus (strain ATCC 10500 / CBS 375.48 / QM 6759 / NRRL 1006)</name>
    <name type="common">Penicillium stipitatum</name>
    <dbReference type="NCBI Taxonomy" id="441959"/>
    <lineage>
        <taxon>Eukaryota</taxon>
        <taxon>Fungi</taxon>
        <taxon>Dikarya</taxon>
        <taxon>Ascomycota</taxon>
        <taxon>Pezizomycotina</taxon>
        <taxon>Eurotiomycetes</taxon>
        <taxon>Eurotiomycetidae</taxon>
        <taxon>Eurotiales</taxon>
        <taxon>Trichocomaceae</taxon>
        <taxon>Talaromyces</taxon>
        <taxon>Talaromyces sect. Talaromyces</taxon>
    </lineage>
</organism>
<protein>
    <recommendedName>
        <fullName evidence="3">D-xylose 1-dehydrogenase (NADP(+), D-xylono-1,5-lactone-forming)</fullName>
        <ecNumber evidence="3">1.1.1.179</ecNumber>
    </recommendedName>
    <alternativeName>
        <fullName evidence="4">D-xylose-NADP dehydrogenase</fullName>
    </alternativeName>
</protein>
<dbReference type="HOGENOM" id="CLU_023194_5_2_1"/>
<proteinExistence type="inferred from homology"/>
<evidence type="ECO:0000259" key="6">
    <source>
        <dbReference type="Pfam" id="PF01408"/>
    </source>
</evidence>
<dbReference type="InterPro" id="IPR055170">
    <property type="entry name" value="GFO_IDH_MocA-like_dom"/>
</dbReference>
<dbReference type="Gene3D" id="3.30.360.10">
    <property type="entry name" value="Dihydrodipicolinate Reductase, domain 2"/>
    <property type="match status" value="1"/>
</dbReference>
<dbReference type="SUPFAM" id="SSF55347">
    <property type="entry name" value="Glyceraldehyde-3-phosphate dehydrogenase-like, C-terminal domain"/>
    <property type="match status" value="1"/>
</dbReference>
<dbReference type="Pfam" id="PF01408">
    <property type="entry name" value="GFO_IDH_MocA"/>
    <property type="match status" value="1"/>
</dbReference>
<dbReference type="InterPro" id="IPR050984">
    <property type="entry name" value="Gfo/Idh/MocA_domain"/>
</dbReference>
<dbReference type="PANTHER" id="PTHR22604:SF105">
    <property type="entry name" value="TRANS-1,2-DIHYDROBENZENE-1,2-DIOL DEHYDROGENASE"/>
    <property type="match status" value="1"/>
</dbReference>
<dbReference type="Pfam" id="PF22725">
    <property type="entry name" value="GFO_IDH_MocA_C3"/>
    <property type="match status" value="1"/>
</dbReference>
<evidence type="ECO:0000256" key="5">
    <source>
        <dbReference type="ARBA" id="ARBA00049233"/>
    </source>
</evidence>
<dbReference type="InterPro" id="IPR000683">
    <property type="entry name" value="Gfo/Idh/MocA-like_OxRdtase_N"/>
</dbReference>
<dbReference type="eggNOG" id="KOG2741">
    <property type="taxonomic scope" value="Eukaryota"/>
</dbReference>
<evidence type="ECO:0000313" key="9">
    <source>
        <dbReference type="Proteomes" id="UP000001745"/>
    </source>
</evidence>
<dbReference type="VEuPathDB" id="FungiDB:TSTA_105700"/>
<evidence type="ECO:0000256" key="4">
    <source>
        <dbReference type="ARBA" id="ARBA00042988"/>
    </source>
</evidence>
<dbReference type="Gene3D" id="3.40.50.720">
    <property type="entry name" value="NAD(P)-binding Rossmann-like Domain"/>
    <property type="match status" value="1"/>
</dbReference>
<feature type="domain" description="GFO/IDH/MocA-like oxidoreductase" evidence="7">
    <location>
        <begin position="172"/>
        <end position="277"/>
    </location>
</feature>
<dbReference type="GO" id="GO:0000166">
    <property type="term" value="F:nucleotide binding"/>
    <property type="evidence" value="ECO:0007669"/>
    <property type="project" value="InterPro"/>
</dbReference>
<keyword evidence="9" id="KW-1185">Reference proteome</keyword>
<dbReference type="AlphaFoldDB" id="B8MPC0"/>
<dbReference type="PhylomeDB" id="B8MPC0"/>
<name>B8MPC0_TALSN</name>
<dbReference type="SUPFAM" id="SSF51735">
    <property type="entry name" value="NAD(P)-binding Rossmann-fold domains"/>
    <property type="match status" value="1"/>
</dbReference>
<dbReference type="Proteomes" id="UP000001745">
    <property type="component" value="Unassembled WGS sequence"/>
</dbReference>
<dbReference type="PANTHER" id="PTHR22604">
    <property type="entry name" value="OXIDOREDUCTASES"/>
    <property type="match status" value="1"/>
</dbReference>
<dbReference type="STRING" id="441959.B8MPC0"/>
<accession>B8MPC0</accession>
<dbReference type="GO" id="GO:0047837">
    <property type="term" value="F:D-xylose 1-dehydrogenase (NADP+) activity"/>
    <property type="evidence" value="ECO:0007669"/>
    <property type="project" value="UniProtKB-EC"/>
</dbReference>
<keyword evidence="2" id="KW-0560">Oxidoreductase</keyword>
<dbReference type="InParanoid" id="B8MPC0"/>
<dbReference type="InterPro" id="IPR036291">
    <property type="entry name" value="NAD(P)-bd_dom_sf"/>
</dbReference>
<dbReference type="EMBL" id="EQ962658">
    <property type="protein sequence ID" value="EED14359.1"/>
    <property type="molecule type" value="Genomic_DNA"/>
</dbReference>
<dbReference type="EC" id="1.1.1.179" evidence="3"/>
<feature type="domain" description="Gfo/Idh/MocA-like oxidoreductase N-terminal" evidence="6">
    <location>
        <begin position="25"/>
        <end position="132"/>
    </location>
</feature>
<evidence type="ECO:0000313" key="8">
    <source>
        <dbReference type="EMBL" id="EED14359.1"/>
    </source>
</evidence>
<dbReference type="GeneID" id="8100429"/>
<comment type="similarity">
    <text evidence="1">Belongs to the Gfo/Idh/MocA family.</text>
</comment>
<evidence type="ECO:0000259" key="7">
    <source>
        <dbReference type="Pfam" id="PF22725"/>
    </source>
</evidence>
<sequence>MSSFFRRLYLGSISPPLVVKEHDALRIGLLGASNIAPEAVILPARSHPEVIIYCVAARDRNRANIYAKKHNIPVVHDTYDDVINDPSISCVYLALPNSHHFEWALRALKAGKHVLLEKPSTSNAIEAKKLFDHPLVTACDAPVLLEAFHYRFHPAWQTFLDLIHNDPSAGPIKNVYSQSFMPKGNFPDNDIRFKYSLAGGCLMDFAAYNISHVRQMLDDPHPRVQSVVFRTHEHSSTTSPVEGENPEQVDEAVSASYISQTGAIGHVVADMNSRGGWPLLPRSWTQNWPSIGWPKCTAELEEKLIDDHTTHGEKHLVQRVVTLYNHIFPHVYHCITIEDKHIIRLGSEDLRSWVERKNVKAYTWPGDSEDCHGMEWWTTYRYQLEEFVNRIKARHGNGLWISREDSISQMEVIDETYRKGDLKLRPTSTFDIDDGLKE</sequence>
<evidence type="ECO:0000256" key="2">
    <source>
        <dbReference type="ARBA" id="ARBA00023002"/>
    </source>
</evidence>
<dbReference type="RefSeq" id="XP_002486597.1">
    <property type="nucleotide sequence ID" value="XM_002486552.1"/>
</dbReference>
<comment type="catalytic activity">
    <reaction evidence="5">
        <text>D-xylose + NADP(+) = D-xylono-1,5-lactone + NADPH + H(+)</text>
        <dbReference type="Rhea" id="RHEA:22000"/>
        <dbReference type="ChEBI" id="CHEBI:15378"/>
        <dbReference type="ChEBI" id="CHEBI:15867"/>
        <dbReference type="ChEBI" id="CHEBI:53455"/>
        <dbReference type="ChEBI" id="CHEBI:57783"/>
        <dbReference type="ChEBI" id="CHEBI:58349"/>
        <dbReference type="EC" id="1.1.1.179"/>
    </reaction>
</comment>
<dbReference type="OMA" id="EWWTTYR"/>
<gene>
    <name evidence="8" type="ORF">TSTA_105700</name>
</gene>
<dbReference type="OrthoDB" id="6417021at2759"/>
<evidence type="ECO:0000256" key="1">
    <source>
        <dbReference type="ARBA" id="ARBA00010928"/>
    </source>
</evidence>
<evidence type="ECO:0000256" key="3">
    <source>
        <dbReference type="ARBA" id="ARBA00038984"/>
    </source>
</evidence>
<reference evidence="9" key="1">
    <citation type="journal article" date="2015" name="Genome Announc.">
        <title>Genome sequence of the AIDS-associated pathogen Penicillium marneffei (ATCC18224) and its near taxonomic relative Talaromyces stipitatus (ATCC10500).</title>
        <authorList>
            <person name="Nierman W.C."/>
            <person name="Fedorova-Abrams N.D."/>
            <person name="Andrianopoulos A."/>
        </authorList>
    </citation>
    <scope>NUCLEOTIDE SEQUENCE [LARGE SCALE GENOMIC DNA]</scope>
    <source>
        <strain evidence="9">ATCC 10500 / CBS 375.48 / QM 6759 / NRRL 1006</strain>
    </source>
</reference>